<dbReference type="Gene3D" id="3.30.300.210">
    <property type="entry name" value="Nutrient germinant receptor protein C, domain 3"/>
    <property type="match status" value="1"/>
</dbReference>
<dbReference type="Pfam" id="PF05504">
    <property type="entry name" value="Spore_GerAC"/>
    <property type="match status" value="1"/>
</dbReference>
<dbReference type="GO" id="GO:0016020">
    <property type="term" value="C:membrane"/>
    <property type="evidence" value="ECO:0007669"/>
    <property type="project" value="UniProtKB-SubCell"/>
</dbReference>
<name>A0A6B8RJY5_9BACL</name>
<dbReference type="PANTHER" id="PTHR35789:SF1">
    <property type="entry name" value="SPORE GERMINATION PROTEIN B3"/>
    <property type="match status" value="1"/>
</dbReference>
<sequence>MIGMRTRFLERGASILAKIFLSLVLCVCLTACGEQKIVNNIRLVHTIGYDMAGANIKGTVLMGDYKKQGEDDILLLDTVSNSEFDLMPRLNTKTEDPIEYGQLGVVLFGKKFSKRGVALIMKNLCGDPNISSRMHLAVADMDATELLEITRQSKNSYFLSDLIEQNVKKGNLPRNNLQISLFNFYGKGRDMYLPHLSQERGNVKIDGLALFRKDKYITKINIRDALLLKLLIENAKNGSFLVPLGESKDPQNDFILLKFLDTNVKFKLEKREPTPSISLHLKMDTQIKYVPNKMSLQSNEEISIFEKRMAAYFEQEIQRLISFAKNNNVDPIGLGDFVRSKSEKWSSSDFQEKYSKLETHVDVEFKVIQSAYIH</sequence>
<keyword evidence="4" id="KW-0732">Signal</keyword>
<dbReference type="GO" id="GO:0009847">
    <property type="term" value="P:spore germination"/>
    <property type="evidence" value="ECO:0007669"/>
    <property type="project" value="InterPro"/>
</dbReference>
<evidence type="ECO:0000256" key="7">
    <source>
        <dbReference type="ARBA" id="ARBA00023288"/>
    </source>
</evidence>
<dbReference type="PANTHER" id="PTHR35789">
    <property type="entry name" value="SPORE GERMINATION PROTEIN B3"/>
    <property type="match status" value="1"/>
</dbReference>
<keyword evidence="11" id="KW-1185">Reference proteome</keyword>
<reference evidence="11" key="1">
    <citation type="submission" date="2018-11" db="EMBL/GenBank/DDBJ databases">
        <title>Complete genome sequence of Paenibacillus sp. ML311-T8.</title>
        <authorList>
            <person name="Nam Y.-D."/>
            <person name="Kang J."/>
            <person name="Chung W.-H."/>
            <person name="Park Y.S."/>
        </authorList>
    </citation>
    <scope>NUCLEOTIDE SEQUENCE [LARGE SCALE GENOMIC DNA]</scope>
    <source>
        <strain evidence="11">ML311-T8</strain>
    </source>
</reference>
<keyword evidence="5" id="KW-0472">Membrane</keyword>
<organism evidence="10 11">
    <name type="scientific">Paenibacillus psychroresistens</name>
    <dbReference type="NCBI Taxonomy" id="1778678"/>
    <lineage>
        <taxon>Bacteria</taxon>
        <taxon>Bacillati</taxon>
        <taxon>Bacillota</taxon>
        <taxon>Bacilli</taxon>
        <taxon>Bacillales</taxon>
        <taxon>Paenibacillaceae</taxon>
        <taxon>Paenibacillus</taxon>
    </lineage>
</organism>
<protein>
    <submittedName>
        <fullName evidence="10">Ger(X)C family spore germination protein</fullName>
    </submittedName>
</protein>
<feature type="domain" description="Spore germination protein N-terminal" evidence="9">
    <location>
        <begin position="35"/>
        <end position="197"/>
    </location>
</feature>
<evidence type="ECO:0000256" key="6">
    <source>
        <dbReference type="ARBA" id="ARBA00023139"/>
    </source>
</evidence>
<dbReference type="NCBIfam" id="TIGR02887">
    <property type="entry name" value="spore_ger_x_C"/>
    <property type="match status" value="1"/>
</dbReference>
<evidence type="ECO:0000259" key="8">
    <source>
        <dbReference type="Pfam" id="PF05504"/>
    </source>
</evidence>
<keyword evidence="3" id="KW-0309">Germination</keyword>
<keyword evidence="7" id="KW-0449">Lipoprotein</keyword>
<proteinExistence type="inferred from homology"/>
<comment type="subcellular location">
    <subcellularLocation>
        <location evidence="1">Membrane</location>
        <topology evidence="1">Lipid-anchor</topology>
    </subcellularLocation>
</comment>
<feature type="domain" description="Spore germination GerAC-like C-terminal" evidence="8">
    <location>
        <begin position="206"/>
        <end position="370"/>
    </location>
</feature>
<evidence type="ECO:0000256" key="2">
    <source>
        <dbReference type="ARBA" id="ARBA00007886"/>
    </source>
</evidence>
<evidence type="ECO:0000256" key="1">
    <source>
        <dbReference type="ARBA" id="ARBA00004635"/>
    </source>
</evidence>
<dbReference type="InterPro" id="IPR057336">
    <property type="entry name" value="GerAC_N"/>
</dbReference>
<dbReference type="InterPro" id="IPR008844">
    <property type="entry name" value="Spore_GerAC-like"/>
</dbReference>
<dbReference type="EMBL" id="CP034235">
    <property type="protein sequence ID" value="QGQ96147.1"/>
    <property type="molecule type" value="Genomic_DNA"/>
</dbReference>
<dbReference type="Proteomes" id="UP000426246">
    <property type="component" value="Chromosome"/>
</dbReference>
<comment type="similarity">
    <text evidence="2">Belongs to the GerABKC lipoprotein family.</text>
</comment>
<dbReference type="InterPro" id="IPR038501">
    <property type="entry name" value="Spore_GerAC_C_sf"/>
</dbReference>
<evidence type="ECO:0000256" key="5">
    <source>
        <dbReference type="ARBA" id="ARBA00023136"/>
    </source>
</evidence>
<evidence type="ECO:0000313" key="10">
    <source>
        <dbReference type="EMBL" id="QGQ96147.1"/>
    </source>
</evidence>
<dbReference type="Pfam" id="PF25198">
    <property type="entry name" value="Spore_GerAC_N"/>
    <property type="match status" value="1"/>
</dbReference>
<dbReference type="AlphaFoldDB" id="A0A6B8RJY5"/>
<evidence type="ECO:0000313" key="11">
    <source>
        <dbReference type="Proteomes" id="UP000426246"/>
    </source>
</evidence>
<gene>
    <name evidence="10" type="ORF">EHS13_15320</name>
</gene>
<dbReference type="KEGG" id="ppsc:EHS13_15320"/>
<keyword evidence="6" id="KW-0564">Palmitate</keyword>
<dbReference type="InterPro" id="IPR046953">
    <property type="entry name" value="Spore_GerAC-like_C"/>
</dbReference>
<evidence type="ECO:0000256" key="4">
    <source>
        <dbReference type="ARBA" id="ARBA00022729"/>
    </source>
</evidence>
<evidence type="ECO:0000256" key="3">
    <source>
        <dbReference type="ARBA" id="ARBA00022544"/>
    </source>
</evidence>
<evidence type="ECO:0000259" key="9">
    <source>
        <dbReference type="Pfam" id="PF25198"/>
    </source>
</evidence>
<accession>A0A6B8RJY5</accession>